<accession>A0A6M3ITM2</accession>
<evidence type="ECO:0000313" key="1">
    <source>
        <dbReference type="EMBL" id="QJA60588.1"/>
    </source>
</evidence>
<organism evidence="1">
    <name type="scientific">viral metagenome</name>
    <dbReference type="NCBI Taxonomy" id="1070528"/>
    <lineage>
        <taxon>unclassified sequences</taxon>
        <taxon>metagenomes</taxon>
        <taxon>organismal metagenomes</taxon>
    </lineage>
</organism>
<dbReference type="Pfam" id="PF06319">
    <property type="entry name" value="MmcB-like"/>
    <property type="match status" value="1"/>
</dbReference>
<sequence>MNQDWERRDSYKKQTIAIKHLLQRYHESRGNVFCLECRNGSSSPQNPEDTRILDAWAMKPSFVSLTTYGYEIKVARSDFKGDNKWRNYLKYCSFFYFVCPKGLVTLDEIPDEAGYIEVSKNFKCLYRRRRPPRRPIEEPIGMYKYLLINRAKIDNVNVGLGLGRW</sequence>
<dbReference type="EMBL" id="MT141414">
    <property type="protein sequence ID" value="QJA60588.1"/>
    <property type="molecule type" value="Genomic_DNA"/>
</dbReference>
<dbReference type="AlphaFoldDB" id="A0A6M3ITM2"/>
<dbReference type="InterPro" id="IPR009394">
    <property type="entry name" value="MmcB-like"/>
</dbReference>
<name>A0A6M3ITM2_9ZZZZ</name>
<reference evidence="1" key="1">
    <citation type="submission" date="2020-03" db="EMBL/GenBank/DDBJ databases">
        <title>The deep terrestrial virosphere.</title>
        <authorList>
            <person name="Holmfeldt K."/>
            <person name="Nilsson E."/>
            <person name="Simone D."/>
            <person name="Lopez-Fernandez M."/>
            <person name="Wu X."/>
            <person name="de Brujin I."/>
            <person name="Lundin D."/>
            <person name="Andersson A."/>
            <person name="Bertilsson S."/>
            <person name="Dopson M."/>
        </authorList>
    </citation>
    <scope>NUCLEOTIDE SEQUENCE</scope>
    <source>
        <strain evidence="1">MM415B01090</strain>
    </source>
</reference>
<gene>
    <name evidence="1" type="ORF">MM415B01090_0004</name>
</gene>
<protein>
    <submittedName>
        <fullName evidence="1">Putative DNA repair protein</fullName>
    </submittedName>
</protein>
<proteinExistence type="predicted"/>